<proteinExistence type="predicted"/>
<evidence type="ECO:0000313" key="1">
    <source>
        <dbReference type="EMBL" id="MCA6064720.1"/>
    </source>
</evidence>
<protein>
    <submittedName>
        <fullName evidence="1">Uncharacterized protein</fullName>
    </submittedName>
</protein>
<evidence type="ECO:0000313" key="2">
    <source>
        <dbReference type="Proteomes" id="UP000714380"/>
    </source>
</evidence>
<name>A0ABS7ZSX5_9GAMM</name>
<organism evidence="1 2">
    <name type="scientific">Thalassolituus marinus</name>
    <dbReference type="NCBI Taxonomy" id="671053"/>
    <lineage>
        <taxon>Bacteria</taxon>
        <taxon>Pseudomonadati</taxon>
        <taxon>Pseudomonadota</taxon>
        <taxon>Gammaproteobacteria</taxon>
        <taxon>Oceanospirillales</taxon>
        <taxon>Oceanospirillaceae</taxon>
        <taxon>Thalassolituus</taxon>
    </lineage>
</organism>
<sequence length="69" mass="7600">MIAHTEVNAVGVASVVVLQLIIRFENNIFVWEIADADVGLSGVQIFLQRPVALGVLPRFHGQFNKTLNL</sequence>
<keyword evidence="2" id="KW-1185">Reference proteome</keyword>
<gene>
    <name evidence="1" type="ORF">I9W95_14000</name>
</gene>
<accession>A0ABS7ZSX5</accession>
<dbReference type="RefSeq" id="WP_225675972.1">
    <property type="nucleotide sequence ID" value="NZ_JAEDAH010000091.1"/>
</dbReference>
<reference evidence="1 2" key="1">
    <citation type="submission" date="2020-12" db="EMBL/GenBank/DDBJ databases">
        <title>Novel Thalassolituus-related marine hydrocarbonoclastic bacteria mediated algae-derived hydrocarbons mineralization in twilight zone of the northern South China Sea.</title>
        <authorList>
            <person name="Dong C."/>
        </authorList>
    </citation>
    <scope>NUCLEOTIDE SEQUENCE [LARGE SCALE GENOMIC DNA]</scope>
    <source>
        <strain evidence="1 2">IMCC1826</strain>
    </source>
</reference>
<dbReference type="EMBL" id="JAEDAH010000091">
    <property type="protein sequence ID" value="MCA6064720.1"/>
    <property type="molecule type" value="Genomic_DNA"/>
</dbReference>
<dbReference type="Proteomes" id="UP000714380">
    <property type="component" value="Unassembled WGS sequence"/>
</dbReference>
<comment type="caution">
    <text evidence="1">The sequence shown here is derived from an EMBL/GenBank/DDBJ whole genome shotgun (WGS) entry which is preliminary data.</text>
</comment>